<evidence type="ECO:0000313" key="3">
    <source>
        <dbReference type="EMBL" id="PVU86148.1"/>
    </source>
</evidence>
<evidence type="ECO:0000313" key="4">
    <source>
        <dbReference type="Proteomes" id="UP000245609"/>
    </source>
</evidence>
<dbReference type="EMBL" id="MBFS01003531">
    <property type="protein sequence ID" value="PVU86148.1"/>
    <property type="molecule type" value="Genomic_DNA"/>
</dbReference>
<gene>
    <name evidence="3" type="ORF">BB560_006803</name>
</gene>
<dbReference type="InterPro" id="IPR035940">
    <property type="entry name" value="CAP_sf"/>
</dbReference>
<reference evidence="3 4" key="1">
    <citation type="journal article" date="2018" name="MBio">
        <title>Comparative Genomics Reveals the Core Gene Toolbox for the Fungus-Insect Symbiosis.</title>
        <authorList>
            <person name="Wang Y."/>
            <person name="Stata M."/>
            <person name="Wang W."/>
            <person name="Stajich J.E."/>
            <person name="White M.M."/>
            <person name="Moncalvo J.M."/>
        </authorList>
    </citation>
    <scope>NUCLEOTIDE SEQUENCE [LARGE SCALE GENOMIC DNA]</scope>
    <source>
        <strain evidence="3 4">SC-DP-2</strain>
    </source>
</reference>
<accession>A0A2T9Y1E0</accession>
<dbReference type="Gene3D" id="3.40.33.10">
    <property type="entry name" value="CAP"/>
    <property type="match status" value="1"/>
</dbReference>
<dbReference type="Proteomes" id="UP000245609">
    <property type="component" value="Unassembled WGS sequence"/>
</dbReference>
<proteinExistence type="predicted"/>
<organism evidence="3 4">
    <name type="scientific">Smittium megazygosporum</name>
    <dbReference type="NCBI Taxonomy" id="133381"/>
    <lineage>
        <taxon>Eukaryota</taxon>
        <taxon>Fungi</taxon>
        <taxon>Fungi incertae sedis</taxon>
        <taxon>Zoopagomycota</taxon>
        <taxon>Kickxellomycotina</taxon>
        <taxon>Harpellomycetes</taxon>
        <taxon>Harpellales</taxon>
        <taxon>Legeriomycetaceae</taxon>
        <taxon>Smittium</taxon>
    </lineage>
</organism>
<dbReference type="PANTHER" id="PTHR31157:SF1">
    <property type="entry name" value="SCP DOMAIN-CONTAINING PROTEIN"/>
    <property type="match status" value="1"/>
</dbReference>
<dbReference type="Pfam" id="PF00188">
    <property type="entry name" value="CAP"/>
    <property type="match status" value="1"/>
</dbReference>
<sequence>MAGKRIHRDISVQAAPVASTTSAAPSTPTTSSPSADNSQNRAGNYGQISDSDAQQLLSLVNDARAQNGLGALTMDTGLVAAALAQCNYQNSINTMTHDNSNYSGLLDRFAASGATCNGGCAENVAQGASSSTDAFNMWMNSPGHRANILGSSYTRMGYASVNGFWTQTFNGQT</sequence>
<dbReference type="CDD" id="cd05379">
    <property type="entry name" value="CAP_bacterial"/>
    <property type="match status" value="1"/>
</dbReference>
<name>A0A2T9Y1E0_9FUNG</name>
<feature type="compositionally biased region" description="Low complexity" evidence="1">
    <location>
        <begin position="14"/>
        <end position="35"/>
    </location>
</feature>
<protein>
    <recommendedName>
        <fullName evidence="2">SCP domain-containing protein</fullName>
    </recommendedName>
</protein>
<feature type="domain" description="SCP" evidence="2">
    <location>
        <begin position="57"/>
        <end position="163"/>
    </location>
</feature>
<dbReference type="SUPFAM" id="SSF55797">
    <property type="entry name" value="PR-1-like"/>
    <property type="match status" value="1"/>
</dbReference>
<dbReference type="OrthoDB" id="568194at2759"/>
<keyword evidence="4" id="KW-1185">Reference proteome</keyword>
<dbReference type="AlphaFoldDB" id="A0A2T9Y1E0"/>
<dbReference type="STRING" id="133381.A0A2T9Y1E0"/>
<comment type="caution">
    <text evidence="3">The sequence shown here is derived from an EMBL/GenBank/DDBJ whole genome shotgun (WGS) entry which is preliminary data.</text>
</comment>
<dbReference type="InterPro" id="IPR014044">
    <property type="entry name" value="CAP_dom"/>
</dbReference>
<evidence type="ECO:0000259" key="2">
    <source>
        <dbReference type="Pfam" id="PF00188"/>
    </source>
</evidence>
<feature type="region of interest" description="Disordered" evidence="1">
    <location>
        <begin position="1"/>
        <end position="47"/>
    </location>
</feature>
<evidence type="ECO:0000256" key="1">
    <source>
        <dbReference type="SAM" id="MobiDB-lite"/>
    </source>
</evidence>
<dbReference type="PANTHER" id="PTHR31157">
    <property type="entry name" value="SCP DOMAIN-CONTAINING PROTEIN"/>
    <property type="match status" value="1"/>
</dbReference>
<feature type="compositionally biased region" description="Polar residues" evidence="1">
    <location>
        <begin position="36"/>
        <end position="47"/>
    </location>
</feature>